<evidence type="ECO:0000313" key="1">
    <source>
        <dbReference type="EMBL" id="KAK4173061.1"/>
    </source>
</evidence>
<dbReference type="AlphaFoldDB" id="A0AAN7A2L5"/>
<evidence type="ECO:0000313" key="2">
    <source>
        <dbReference type="Proteomes" id="UP001302321"/>
    </source>
</evidence>
<reference evidence="1" key="1">
    <citation type="journal article" date="2023" name="Mol. Phylogenet. Evol.">
        <title>Genome-scale phylogeny and comparative genomics of the fungal order Sordariales.</title>
        <authorList>
            <person name="Hensen N."/>
            <person name="Bonometti L."/>
            <person name="Westerberg I."/>
            <person name="Brannstrom I.O."/>
            <person name="Guillou S."/>
            <person name="Cros-Aarteil S."/>
            <person name="Calhoun S."/>
            <person name="Haridas S."/>
            <person name="Kuo A."/>
            <person name="Mondo S."/>
            <person name="Pangilinan J."/>
            <person name="Riley R."/>
            <person name="LaButti K."/>
            <person name="Andreopoulos B."/>
            <person name="Lipzen A."/>
            <person name="Chen C."/>
            <person name="Yan M."/>
            <person name="Daum C."/>
            <person name="Ng V."/>
            <person name="Clum A."/>
            <person name="Steindorff A."/>
            <person name="Ohm R.A."/>
            <person name="Martin F."/>
            <person name="Silar P."/>
            <person name="Natvig D.O."/>
            <person name="Lalanne C."/>
            <person name="Gautier V."/>
            <person name="Ament-Velasquez S.L."/>
            <person name="Kruys A."/>
            <person name="Hutchinson M.I."/>
            <person name="Powell A.J."/>
            <person name="Barry K."/>
            <person name="Miller A.N."/>
            <person name="Grigoriev I.V."/>
            <person name="Debuchy R."/>
            <person name="Gladieux P."/>
            <person name="Hiltunen Thoren M."/>
            <person name="Johannesson H."/>
        </authorList>
    </citation>
    <scope>NUCLEOTIDE SEQUENCE</scope>
    <source>
        <strain evidence="1">CBS 892.96</strain>
    </source>
</reference>
<dbReference type="Proteomes" id="UP001302321">
    <property type="component" value="Unassembled WGS sequence"/>
</dbReference>
<name>A0AAN7A2L5_9PEZI</name>
<feature type="non-terminal residue" evidence="1">
    <location>
        <position position="1"/>
    </location>
</feature>
<protein>
    <recommendedName>
        <fullName evidence="3">Apple domain-containing protein</fullName>
    </recommendedName>
</protein>
<reference evidence="1" key="2">
    <citation type="submission" date="2023-05" db="EMBL/GenBank/DDBJ databases">
        <authorList>
            <consortium name="Lawrence Berkeley National Laboratory"/>
            <person name="Steindorff A."/>
            <person name="Hensen N."/>
            <person name="Bonometti L."/>
            <person name="Westerberg I."/>
            <person name="Brannstrom I.O."/>
            <person name="Guillou S."/>
            <person name="Cros-Aarteil S."/>
            <person name="Calhoun S."/>
            <person name="Haridas S."/>
            <person name="Kuo A."/>
            <person name="Mondo S."/>
            <person name="Pangilinan J."/>
            <person name="Riley R."/>
            <person name="Labutti K."/>
            <person name="Andreopoulos B."/>
            <person name="Lipzen A."/>
            <person name="Chen C."/>
            <person name="Yanf M."/>
            <person name="Daum C."/>
            <person name="Ng V."/>
            <person name="Clum A."/>
            <person name="Ohm R."/>
            <person name="Martin F."/>
            <person name="Silar P."/>
            <person name="Natvig D."/>
            <person name="Lalanne C."/>
            <person name="Gautier V."/>
            <person name="Ament-Velasquez S.L."/>
            <person name="Kruys A."/>
            <person name="Hutchinson M.I."/>
            <person name="Powell A.J."/>
            <person name="Barry K."/>
            <person name="Miller A.N."/>
            <person name="Grigoriev I.V."/>
            <person name="Debuchy R."/>
            <person name="Gladieux P."/>
            <person name="Thoren M.H."/>
            <person name="Johannesson H."/>
        </authorList>
    </citation>
    <scope>NUCLEOTIDE SEQUENCE</scope>
    <source>
        <strain evidence="1">CBS 892.96</strain>
    </source>
</reference>
<dbReference type="EMBL" id="MU866371">
    <property type="protein sequence ID" value="KAK4173061.1"/>
    <property type="molecule type" value="Genomic_DNA"/>
</dbReference>
<proteinExistence type="predicted"/>
<sequence length="51" mass="5751">CIEACAKRRGCEGVGWGVISGSVNPMQSCWMKKDLKKSHDTRREDWGLARL</sequence>
<accession>A0AAN7A2L5</accession>
<keyword evidence="2" id="KW-1185">Reference proteome</keyword>
<gene>
    <name evidence="1" type="ORF">QBC36DRAFT_142398</name>
</gene>
<organism evidence="1 2">
    <name type="scientific">Triangularia setosa</name>
    <dbReference type="NCBI Taxonomy" id="2587417"/>
    <lineage>
        <taxon>Eukaryota</taxon>
        <taxon>Fungi</taxon>
        <taxon>Dikarya</taxon>
        <taxon>Ascomycota</taxon>
        <taxon>Pezizomycotina</taxon>
        <taxon>Sordariomycetes</taxon>
        <taxon>Sordariomycetidae</taxon>
        <taxon>Sordariales</taxon>
        <taxon>Podosporaceae</taxon>
        <taxon>Triangularia</taxon>
    </lineage>
</organism>
<evidence type="ECO:0008006" key="3">
    <source>
        <dbReference type="Google" id="ProtNLM"/>
    </source>
</evidence>
<feature type="non-terminal residue" evidence="1">
    <location>
        <position position="51"/>
    </location>
</feature>
<comment type="caution">
    <text evidence="1">The sequence shown here is derived from an EMBL/GenBank/DDBJ whole genome shotgun (WGS) entry which is preliminary data.</text>
</comment>